<feature type="domain" description="G-protein coupled receptors family 1 profile" evidence="11">
    <location>
        <begin position="44"/>
        <end position="325"/>
    </location>
</feature>
<feature type="transmembrane region" description="Helical" evidence="10">
    <location>
        <begin position="119"/>
        <end position="142"/>
    </location>
</feature>
<dbReference type="Pfam" id="PF00001">
    <property type="entry name" value="7tm_1"/>
    <property type="match status" value="1"/>
</dbReference>
<evidence type="ECO:0000256" key="1">
    <source>
        <dbReference type="ARBA" id="ARBA00004141"/>
    </source>
</evidence>
<dbReference type="PANTHER" id="PTHR24235">
    <property type="entry name" value="NEUROPEPTIDE Y RECEPTOR"/>
    <property type="match status" value="1"/>
</dbReference>
<evidence type="ECO:0000256" key="2">
    <source>
        <dbReference type="ARBA" id="ARBA00022692"/>
    </source>
</evidence>
<dbReference type="GO" id="GO:0043005">
    <property type="term" value="C:neuron projection"/>
    <property type="evidence" value="ECO:0007669"/>
    <property type="project" value="TreeGrafter"/>
</dbReference>
<feature type="transmembrane region" description="Helical" evidence="10">
    <location>
        <begin position="92"/>
        <end position="113"/>
    </location>
</feature>
<reference evidence="12" key="1">
    <citation type="submission" date="2023-06" db="EMBL/GenBank/DDBJ databases">
        <title>Genomic analysis of the entomopathogenic nematode Steinernema hermaphroditum.</title>
        <authorList>
            <person name="Schwarz E.M."/>
            <person name="Heppert J.K."/>
            <person name="Baniya A."/>
            <person name="Schwartz H.T."/>
            <person name="Tan C.-H."/>
            <person name="Antoshechkin I."/>
            <person name="Sternberg P.W."/>
            <person name="Goodrich-Blair H."/>
            <person name="Dillman A.R."/>
        </authorList>
    </citation>
    <scope>NUCLEOTIDE SEQUENCE</scope>
    <source>
        <strain evidence="12">PS9179</strain>
        <tissue evidence="12">Whole animal</tissue>
    </source>
</reference>
<dbReference type="SMART" id="SM01381">
    <property type="entry name" value="7TM_GPCR_Srsx"/>
    <property type="match status" value="1"/>
</dbReference>
<feature type="transmembrane region" description="Helical" evidence="10">
    <location>
        <begin position="27"/>
        <end position="52"/>
    </location>
</feature>
<evidence type="ECO:0000256" key="6">
    <source>
        <dbReference type="ARBA" id="ARBA00023170"/>
    </source>
</evidence>
<dbReference type="GO" id="GO:0008188">
    <property type="term" value="F:neuropeptide receptor activity"/>
    <property type="evidence" value="ECO:0007669"/>
    <property type="project" value="TreeGrafter"/>
</dbReference>
<dbReference type="AlphaFoldDB" id="A0AA39HDL5"/>
<keyword evidence="6 8" id="KW-0675">Receptor</keyword>
<dbReference type="InterPro" id="IPR017452">
    <property type="entry name" value="GPCR_Rhodpsn_7TM"/>
</dbReference>
<feature type="transmembrane region" description="Helical" evidence="10">
    <location>
        <begin position="269"/>
        <end position="289"/>
    </location>
</feature>
<feature type="region of interest" description="Disordered" evidence="9">
    <location>
        <begin position="424"/>
        <end position="455"/>
    </location>
</feature>
<evidence type="ECO:0000313" key="13">
    <source>
        <dbReference type="Proteomes" id="UP001175271"/>
    </source>
</evidence>
<organism evidence="12 13">
    <name type="scientific">Steinernema hermaphroditum</name>
    <dbReference type="NCBI Taxonomy" id="289476"/>
    <lineage>
        <taxon>Eukaryota</taxon>
        <taxon>Metazoa</taxon>
        <taxon>Ecdysozoa</taxon>
        <taxon>Nematoda</taxon>
        <taxon>Chromadorea</taxon>
        <taxon>Rhabditida</taxon>
        <taxon>Tylenchina</taxon>
        <taxon>Panagrolaimomorpha</taxon>
        <taxon>Strongyloidoidea</taxon>
        <taxon>Steinernematidae</taxon>
        <taxon>Steinernema</taxon>
    </lineage>
</organism>
<evidence type="ECO:0000256" key="8">
    <source>
        <dbReference type="RuleBase" id="RU000688"/>
    </source>
</evidence>
<keyword evidence="5 10" id="KW-0472">Membrane</keyword>
<evidence type="ECO:0000256" key="10">
    <source>
        <dbReference type="SAM" id="Phobius"/>
    </source>
</evidence>
<feature type="transmembrane region" description="Helical" evidence="10">
    <location>
        <begin position="154"/>
        <end position="176"/>
    </location>
</feature>
<dbReference type="PANTHER" id="PTHR24235:SF18">
    <property type="entry name" value="G-PROTEIN COUPLED RECEPTORS FAMILY 1 PROFILE DOMAIN-CONTAINING PROTEIN"/>
    <property type="match status" value="1"/>
</dbReference>
<dbReference type="Gene3D" id="1.20.1070.10">
    <property type="entry name" value="Rhodopsin 7-helix transmembrane proteins"/>
    <property type="match status" value="1"/>
</dbReference>
<protein>
    <recommendedName>
        <fullName evidence="11">G-protein coupled receptors family 1 profile domain-containing protein</fullName>
    </recommendedName>
</protein>
<comment type="subcellular location">
    <subcellularLocation>
        <location evidence="1">Membrane</location>
        <topology evidence="1">Multi-pass membrane protein</topology>
    </subcellularLocation>
</comment>
<keyword evidence="7 8" id="KW-0807">Transducer</keyword>
<dbReference type="GO" id="GO:0042923">
    <property type="term" value="F:neuropeptide binding"/>
    <property type="evidence" value="ECO:0007669"/>
    <property type="project" value="TreeGrafter"/>
</dbReference>
<evidence type="ECO:0000256" key="9">
    <source>
        <dbReference type="SAM" id="MobiDB-lite"/>
    </source>
</evidence>
<keyword evidence="2 8" id="KW-0812">Transmembrane</keyword>
<dbReference type="PRINTS" id="PR00237">
    <property type="entry name" value="GPCRRHODOPSN"/>
</dbReference>
<comment type="similarity">
    <text evidence="8">Belongs to the G-protein coupled receptor 1 family.</text>
</comment>
<dbReference type="PROSITE" id="PS00237">
    <property type="entry name" value="G_PROTEIN_RECEP_F1_1"/>
    <property type="match status" value="1"/>
</dbReference>
<keyword evidence="4 8" id="KW-0297">G-protein coupled receptor</keyword>
<name>A0AA39HDL5_9BILA</name>
<dbReference type="CDD" id="cd15203">
    <property type="entry name" value="7tmA_NPYR-like"/>
    <property type="match status" value="1"/>
</dbReference>
<evidence type="ECO:0000256" key="4">
    <source>
        <dbReference type="ARBA" id="ARBA00023040"/>
    </source>
</evidence>
<keyword evidence="3 10" id="KW-1133">Transmembrane helix</keyword>
<sequence length="546" mass="60449">MNNESCVDLNDELWEYKQDLTTRPVTMAFFALLYTVIIVVGFVGNVCVILAISRTKSLQSVPNLFILSLSCSDVVVSCTSATITPITAFKKVWIFGSMLCSFAPFIAVSPLATVTRSTVSQGISLCFSTFTLTAISIDRFVLIRFPMNKPLSKFQALLIIFMICVLAACLSMPIMVKQTLKPFGYFCGRFCVEDWGVDQSSRRAYGTVMVFVQFIVPLTIICISYTAISLRLDQSLLLKRKRNDYEWQVTISDQQRAALKRRQRTNRMLIAMVVAFSASWIWSVAFNVLRDYEYLPGWVKSQEYLFGIATHCIAMTSTVWNPLLYALLNPQLRAAFIELMPECLRCHVDHGRLFSNSKASSRNPQLLTSVKTANGDATTPKYGALERSSCAVRGSDGKSADAALLSVSGSFLSAVAPPHAPHGLGGALIGAPQESPPLPQPDNDPLVAAAETPPTRDASLKRLCSLFQTPTPEDRRGLLAEDLSATRLDVPTSPWATNNSSADNLSFEIDPEDLLSAEDSLWRFKKRSWHQGDRRAKAPDSRKNSF</sequence>
<dbReference type="InterPro" id="IPR000276">
    <property type="entry name" value="GPCR_Rhodpsn"/>
</dbReference>
<dbReference type="EMBL" id="JAUCMV010000004">
    <property type="protein sequence ID" value="KAK0403898.1"/>
    <property type="molecule type" value="Genomic_DNA"/>
</dbReference>
<feature type="transmembrane region" description="Helical" evidence="10">
    <location>
        <begin position="210"/>
        <end position="232"/>
    </location>
</feature>
<evidence type="ECO:0000259" key="11">
    <source>
        <dbReference type="PROSITE" id="PS50262"/>
    </source>
</evidence>
<comment type="caution">
    <text evidence="12">The sequence shown here is derived from an EMBL/GenBank/DDBJ whole genome shotgun (WGS) entry which is preliminary data.</text>
</comment>
<evidence type="ECO:0000313" key="12">
    <source>
        <dbReference type="EMBL" id="KAK0403898.1"/>
    </source>
</evidence>
<gene>
    <name evidence="12" type="ORF">QR680_017181</name>
</gene>
<dbReference type="PROSITE" id="PS50262">
    <property type="entry name" value="G_PROTEIN_RECEP_F1_2"/>
    <property type="match status" value="1"/>
</dbReference>
<feature type="transmembrane region" description="Helical" evidence="10">
    <location>
        <begin position="304"/>
        <end position="328"/>
    </location>
</feature>
<keyword evidence="13" id="KW-1185">Reference proteome</keyword>
<dbReference type="Proteomes" id="UP001175271">
    <property type="component" value="Unassembled WGS sequence"/>
</dbReference>
<dbReference type="GO" id="GO:0005886">
    <property type="term" value="C:plasma membrane"/>
    <property type="evidence" value="ECO:0007669"/>
    <property type="project" value="TreeGrafter"/>
</dbReference>
<proteinExistence type="inferred from homology"/>
<dbReference type="SUPFAM" id="SSF81321">
    <property type="entry name" value="Family A G protein-coupled receptor-like"/>
    <property type="match status" value="1"/>
</dbReference>
<evidence type="ECO:0000256" key="3">
    <source>
        <dbReference type="ARBA" id="ARBA00022989"/>
    </source>
</evidence>
<evidence type="ECO:0000256" key="7">
    <source>
        <dbReference type="ARBA" id="ARBA00023224"/>
    </source>
</evidence>
<evidence type="ECO:0000256" key="5">
    <source>
        <dbReference type="ARBA" id="ARBA00023136"/>
    </source>
</evidence>
<accession>A0AA39HDL5</accession>